<evidence type="ECO:0000313" key="7">
    <source>
        <dbReference type="EMBL" id="KAF3841148.1"/>
    </source>
</evidence>
<dbReference type="Gene3D" id="1.20.1250.20">
    <property type="entry name" value="MFS general substrate transporter like domains"/>
    <property type="match status" value="2"/>
</dbReference>
<dbReference type="PANTHER" id="PTHR24064">
    <property type="entry name" value="SOLUTE CARRIER FAMILY 22 MEMBER"/>
    <property type="match status" value="1"/>
</dbReference>
<feature type="transmembrane region" description="Helical" evidence="5">
    <location>
        <begin position="828"/>
        <end position="845"/>
    </location>
</feature>
<feature type="transmembrane region" description="Helical" evidence="5">
    <location>
        <begin position="605"/>
        <end position="630"/>
    </location>
</feature>
<evidence type="ECO:0000259" key="6">
    <source>
        <dbReference type="PROSITE" id="PS50850"/>
    </source>
</evidence>
<dbReference type="InterPro" id="IPR020846">
    <property type="entry name" value="MFS_dom"/>
</dbReference>
<comment type="caution">
    <text evidence="7">The sequence shown here is derived from an EMBL/GenBank/DDBJ whole genome shotgun (WGS) entry which is preliminary data.</text>
</comment>
<feature type="transmembrane region" description="Helical" evidence="5">
    <location>
        <begin position="851"/>
        <end position="873"/>
    </location>
</feature>
<dbReference type="InterPro" id="IPR036259">
    <property type="entry name" value="MFS_trans_sf"/>
</dbReference>
<reference evidence="7 8" key="1">
    <citation type="submission" date="2020-03" db="EMBL/GenBank/DDBJ databases">
        <title>Dissostichus mawsoni Genome sequencing and assembly.</title>
        <authorList>
            <person name="Park H."/>
        </authorList>
    </citation>
    <scope>NUCLEOTIDE SEQUENCE [LARGE SCALE GENOMIC DNA]</scope>
    <source>
        <strain evidence="7">DM0001</strain>
        <tissue evidence="7">Muscle</tissue>
    </source>
</reference>
<feature type="transmembrane region" description="Helical" evidence="5">
    <location>
        <begin position="128"/>
        <end position="150"/>
    </location>
</feature>
<feature type="transmembrane region" description="Helical" evidence="5">
    <location>
        <begin position="514"/>
        <end position="535"/>
    </location>
</feature>
<feature type="transmembrane region" description="Helical" evidence="5">
    <location>
        <begin position="37"/>
        <end position="60"/>
    </location>
</feature>
<name>A0A7J5XYH1_DISMA</name>
<feature type="transmembrane region" description="Helical" evidence="5">
    <location>
        <begin position="272"/>
        <end position="290"/>
    </location>
</feature>
<comment type="subcellular location">
    <subcellularLocation>
        <location evidence="1">Membrane</location>
        <topology evidence="1">Multi-pass membrane protein</topology>
    </subcellularLocation>
</comment>
<gene>
    <name evidence="7" type="ORF">F7725_007010</name>
</gene>
<proteinExistence type="predicted"/>
<feature type="transmembrane region" description="Helical" evidence="5">
    <location>
        <begin position="296"/>
        <end position="317"/>
    </location>
</feature>
<feature type="transmembrane region" description="Helical" evidence="5">
    <location>
        <begin position="461"/>
        <end position="486"/>
    </location>
</feature>
<dbReference type="AlphaFoldDB" id="A0A7J5XYH1"/>
<evidence type="ECO:0000256" key="2">
    <source>
        <dbReference type="ARBA" id="ARBA00022692"/>
    </source>
</evidence>
<dbReference type="Proteomes" id="UP000518266">
    <property type="component" value="Unassembled WGS sequence"/>
</dbReference>
<evidence type="ECO:0000313" key="8">
    <source>
        <dbReference type="Proteomes" id="UP000518266"/>
    </source>
</evidence>
<organism evidence="7 8">
    <name type="scientific">Dissostichus mawsoni</name>
    <name type="common">Antarctic cod</name>
    <dbReference type="NCBI Taxonomy" id="36200"/>
    <lineage>
        <taxon>Eukaryota</taxon>
        <taxon>Metazoa</taxon>
        <taxon>Chordata</taxon>
        <taxon>Craniata</taxon>
        <taxon>Vertebrata</taxon>
        <taxon>Euteleostomi</taxon>
        <taxon>Actinopterygii</taxon>
        <taxon>Neopterygii</taxon>
        <taxon>Teleostei</taxon>
        <taxon>Neoteleostei</taxon>
        <taxon>Acanthomorphata</taxon>
        <taxon>Eupercaria</taxon>
        <taxon>Perciformes</taxon>
        <taxon>Notothenioidei</taxon>
        <taxon>Nototheniidae</taxon>
        <taxon>Dissostichus</taxon>
    </lineage>
</organism>
<evidence type="ECO:0000256" key="1">
    <source>
        <dbReference type="ARBA" id="ARBA00004141"/>
    </source>
</evidence>
<feature type="transmembrane region" description="Helical" evidence="5">
    <location>
        <begin position="690"/>
        <end position="714"/>
    </location>
</feature>
<dbReference type="SUPFAM" id="SSF103473">
    <property type="entry name" value="MFS general substrate transporter"/>
    <property type="match status" value="3"/>
</dbReference>
<dbReference type="InterPro" id="IPR011701">
    <property type="entry name" value="MFS"/>
</dbReference>
<evidence type="ECO:0000256" key="5">
    <source>
        <dbReference type="SAM" id="Phobius"/>
    </source>
</evidence>
<feature type="domain" description="Major facilitator superfamily (MFS) profile" evidence="6">
    <location>
        <begin position="1"/>
        <end position="65"/>
    </location>
</feature>
<keyword evidence="2 5" id="KW-0812">Transmembrane</keyword>
<evidence type="ECO:0000256" key="3">
    <source>
        <dbReference type="ARBA" id="ARBA00022989"/>
    </source>
</evidence>
<keyword evidence="3 5" id="KW-1133">Transmembrane helix</keyword>
<dbReference type="GO" id="GO:0016020">
    <property type="term" value="C:membrane"/>
    <property type="evidence" value="ECO:0007669"/>
    <property type="project" value="UniProtKB-SubCell"/>
</dbReference>
<keyword evidence="4 5" id="KW-0472">Membrane</keyword>
<dbReference type="OrthoDB" id="3936150at2759"/>
<dbReference type="GO" id="GO:0022857">
    <property type="term" value="F:transmembrane transporter activity"/>
    <property type="evidence" value="ECO:0007669"/>
    <property type="project" value="InterPro"/>
</dbReference>
<accession>A0A7J5XYH1</accession>
<evidence type="ECO:0000256" key="4">
    <source>
        <dbReference type="ARBA" id="ARBA00023136"/>
    </source>
</evidence>
<dbReference type="PROSITE" id="PS50850">
    <property type="entry name" value="MFS"/>
    <property type="match status" value="1"/>
</dbReference>
<sequence>MTELYPTVLRNTATGTCTTVSRVGSSIAPFVIKLNTYILYLPYIILSTLAVVAAIAAYFLPESFGKPLPETMTQMHKRERFKCPCTGKETTIRSEHLETWEETVNTQAMKDYDESTAFLDQWGRFQQVVFFLLCASIVPNGFGVFSVVFLTDIPRHHCLIPEENLTQDWRDAIIPIEVVNGKQEQSRCSRYRLDVGFIPGRDVNLTDLEQEGCVDGWSYSKDIYQSTVVSEFDLVCSDQWKQPFTSTACFLGILVGSFISGQLSDRFGRKPVFFATMAVQTIFSFCQAFSPSWMVFIILIFFNGLGQISNYVSGFVLGKSSCNKEKYYLKTCLILNDMHICHAGTEILTGDVRVIFSSMGEGSSGVSSLAALSGKSGGGRAVVRKAAKTNRVEAPTVIFKDYSAHDDDMHPQEHLNVISLVKTQSVRSTTVILCLLLPLSSCRDTSLHILLLALKYFPRRLSVIFILLLALSELAVALEMLGKLVITNGTSLMYAYTAELYPTVLRNSAEGGNLLSTCLISYWGLLLLFLPLQLFSCRKVLENLYLKLFSNAKERKHEVPMHHKKRTFETCDIPRHHCLIPEENLTQDWCDAIIPIEILTCDVRVLFPSLGVCLCFAVGYMIPPLFAYFLPDCYLSAWPPLHTSLVAGSCWQQAREVGLRTYVFPEHILSVLKMGDYDEDTAFLGQTGPFFWTTFFLLNTVFVSTGFNGLYMVFIGATPNHHCLIPDFNLTEEWTNAIIPFTLVNGEEVKSQCSRYSLDVVRNMSAEGLIPGRDVNLTDLAQEGCLDGWNYSKDIYQSNIVTEWDLVCDDQWKVPFASSTLLFGRKKVVFISLVAQSVAVMLQSFSHSWQMFCVMFLFVGASQISLYISAFVLGKNRKMILLLCLIFYVEMIVPCA</sequence>
<protein>
    <recommendedName>
        <fullName evidence="6">Major facilitator superfamily (MFS) profile domain-containing protein</fullName>
    </recommendedName>
</protein>
<dbReference type="EMBL" id="JAAKFY010000020">
    <property type="protein sequence ID" value="KAF3841148.1"/>
    <property type="molecule type" value="Genomic_DNA"/>
</dbReference>
<keyword evidence="8" id="KW-1185">Reference proteome</keyword>
<dbReference type="Pfam" id="PF07690">
    <property type="entry name" value="MFS_1"/>
    <property type="match status" value="1"/>
</dbReference>